<keyword evidence="10" id="KW-1133">Transmembrane helix</keyword>
<evidence type="ECO:0000256" key="1">
    <source>
        <dbReference type="ARBA" id="ARBA00004571"/>
    </source>
</evidence>
<evidence type="ECO:0000256" key="7">
    <source>
        <dbReference type="ARBA" id="ARBA00023237"/>
    </source>
</evidence>
<dbReference type="AlphaFoldDB" id="K0X0Y3"/>
<dbReference type="EMBL" id="ADLE01000007">
    <property type="protein sequence ID" value="EJZ65142.1"/>
    <property type="molecule type" value="Genomic_DNA"/>
</dbReference>
<dbReference type="InterPro" id="IPR023997">
    <property type="entry name" value="TonB-dep_OMP_SusC/RagA_CS"/>
</dbReference>
<keyword evidence="4 8" id="KW-0812">Transmembrane</keyword>
<reference evidence="13 14" key="1">
    <citation type="submission" date="2012-08" db="EMBL/GenBank/DDBJ databases">
        <title>The Genome Sequence of Barnesiella intestinihominis YIT 11860.</title>
        <authorList>
            <consortium name="The Broad Institute Genome Sequencing Platform"/>
            <person name="Earl A."/>
            <person name="Ward D."/>
            <person name="Feldgarden M."/>
            <person name="Gevers D."/>
            <person name="Morotomi M."/>
            <person name="Walker B."/>
            <person name="Young S.K."/>
            <person name="Zeng Q."/>
            <person name="Gargeya S."/>
            <person name="Fitzgerald M."/>
            <person name="Haas B."/>
            <person name="Abouelleil A."/>
            <person name="Alvarado L."/>
            <person name="Arachchi H.M."/>
            <person name="Berlin A.M."/>
            <person name="Chapman S.B."/>
            <person name="Goldberg J."/>
            <person name="Griggs A."/>
            <person name="Gujja S."/>
            <person name="Hansen M."/>
            <person name="Howarth C."/>
            <person name="Imamovic A."/>
            <person name="Larimer J."/>
            <person name="McCowen C."/>
            <person name="Montmayeur A."/>
            <person name="Murphy C."/>
            <person name="Neiman D."/>
            <person name="Pearson M."/>
            <person name="Priest M."/>
            <person name="Roberts A."/>
            <person name="Saif S."/>
            <person name="Shea T."/>
            <person name="Sisk P."/>
            <person name="Sykes S."/>
            <person name="Wortman J."/>
            <person name="Nusbaum C."/>
            <person name="Birren B."/>
        </authorList>
    </citation>
    <scope>NUCLEOTIDE SEQUENCE [LARGE SCALE GENOMIC DNA]</scope>
    <source>
        <strain evidence="13 14">YIT 11860</strain>
    </source>
</reference>
<evidence type="ECO:0000256" key="5">
    <source>
        <dbReference type="ARBA" id="ARBA00023077"/>
    </source>
</evidence>
<dbReference type="Gene3D" id="2.170.130.10">
    <property type="entry name" value="TonB-dependent receptor, plug domain"/>
    <property type="match status" value="1"/>
</dbReference>
<name>K0X0Y3_9BACT</name>
<evidence type="ECO:0000256" key="2">
    <source>
        <dbReference type="ARBA" id="ARBA00022448"/>
    </source>
</evidence>
<sequence>MNLLQKVERNHGKHSMKFRFCTRFFVSLILMCGYLGAMAQNIQISGVVKDVVGDPLIGVSVLVKGGTKGTSTDYNGFYTISAPADGTLVFSYVGMDTQEVKIGGSKKLDVTMTENGNYIDEVVVIGYGTVKKRDLTGSVSSVKSDDLNLAVAPSVAHALQGKAAGLVISQNSAQPGGGLDIRVRGEGSINGSKTPLYVVDGFPITELEQPSTTNERMVAGTQSVLNFINPADIESIEVLKDASATAIYGSRAANGVVLITTKRGKEGRTVVSYSGSYSIQQYTDNYDVYNLKEWMNAMNTATWDLWMYENNVYPYGDRTLQEAIDSPKNGVAYKLSFTDKQIAAAGEGTDWLDLITRNGSVQQHNVSVQGGSKNTNFMMSLNYYDNRGIIENSGMKRYSAKINVDQVINKYFKTGVNITASRIANDNTQLGAEEYEKSGMIRAAVQMNPNIPAQDEDGNYPVNPQLPTQPNPASLLLNTDKGLMDRILANAYVTYEPIKDLVFKFSMGMDRAHQSRKTYMPKETLFGGLSDGIATISENDSEKYLIETTGSYMKEFNRNHRINAVVGWSAEFNKDYYVSAGNNGFITDAFLWNSLQSGEGTKQVASGGSENKIYSAFARVGYTFMDRYLLTATFRADGASVFARNHKWGYFPSVALAWNMAEEPFMEPARSVVSMLKPRVSYGTVGNATGVTNNAFAAYYAQLAYNKQDNSQQTGVFLGRLENPDLKWETTKEFNVGLDFALFDGRIGGTFEFFERRITDLLTDKPLNTYHDLTFVSANIGTTGGRGFEFTLNTKNIVTKDFSWFSDITFSRVKNWWVEHTTDWKPSVYEGDNDPIRAIYSRKAIGIMQEGDEAPAAQPDLKPGQLIIEDLNGYLRDPETGDPVVRNGRFVLTGKPDGIIDDADNRLLGSSDPGFTIGFNNTFRYKGFDLNFNFYGSFDRVMMDPTRMAYGVSAWGMAQYGYNGLRCLDDRWMPDNPSTKNPSSFFSGSTYGYGDWFYEDAWYIRLQNITLGYTVPSTATTRKIFQNMRFHVDVNNVFVITPYGGLDPETDSYAAAYPNARTFTVGVDIKF</sequence>
<gene>
    <name evidence="13" type="ORF">HMPREF9448_00872</name>
</gene>
<evidence type="ECO:0000313" key="14">
    <source>
        <dbReference type="Proteomes" id="UP000006044"/>
    </source>
</evidence>
<evidence type="ECO:0000259" key="11">
    <source>
        <dbReference type="Pfam" id="PF00593"/>
    </source>
</evidence>
<dbReference type="InterPro" id="IPR012910">
    <property type="entry name" value="Plug_dom"/>
</dbReference>
<dbReference type="InterPro" id="IPR036942">
    <property type="entry name" value="Beta-barrel_TonB_sf"/>
</dbReference>
<feature type="transmembrane region" description="Helical" evidence="10">
    <location>
        <begin position="20"/>
        <end position="39"/>
    </location>
</feature>
<dbReference type="InterPro" id="IPR037066">
    <property type="entry name" value="Plug_dom_sf"/>
</dbReference>
<feature type="domain" description="TonB-dependent receptor plug" evidence="12">
    <location>
        <begin position="131"/>
        <end position="256"/>
    </location>
</feature>
<evidence type="ECO:0000256" key="9">
    <source>
        <dbReference type="RuleBase" id="RU003357"/>
    </source>
</evidence>
<protein>
    <submittedName>
        <fullName evidence="13">SusC/RagA family TonB-linked outer membrane protein</fullName>
    </submittedName>
</protein>
<accession>K0X0Y3</accession>
<dbReference type="eggNOG" id="COG4771">
    <property type="taxonomic scope" value="Bacteria"/>
</dbReference>
<dbReference type="RefSeq" id="WP_008861366.1">
    <property type="nucleotide sequence ID" value="NZ_CAXSYG010000007.1"/>
</dbReference>
<evidence type="ECO:0000256" key="8">
    <source>
        <dbReference type="PROSITE-ProRule" id="PRU01360"/>
    </source>
</evidence>
<dbReference type="InterPro" id="IPR000531">
    <property type="entry name" value="Beta-barrel_TonB"/>
</dbReference>
<comment type="caution">
    <text evidence="13">The sequence shown here is derived from an EMBL/GenBank/DDBJ whole genome shotgun (WGS) entry which is preliminary data.</text>
</comment>
<keyword evidence="14" id="KW-1185">Reference proteome</keyword>
<dbReference type="GeneID" id="77848182"/>
<dbReference type="PATRIC" id="fig|742726.3.peg.936"/>
<evidence type="ECO:0000259" key="12">
    <source>
        <dbReference type="Pfam" id="PF07715"/>
    </source>
</evidence>
<dbReference type="Pfam" id="PF00593">
    <property type="entry name" value="TonB_dep_Rec_b-barrel"/>
    <property type="match status" value="1"/>
</dbReference>
<keyword evidence="5 9" id="KW-0798">TonB box</keyword>
<dbReference type="Gene3D" id="2.40.170.20">
    <property type="entry name" value="TonB-dependent receptor, beta-barrel domain"/>
    <property type="match status" value="1"/>
</dbReference>
<keyword evidence="7 8" id="KW-0998">Cell outer membrane</keyword>
<feature type="domain" description="TonB-dependent receptor-like beta-barrel" evidence="11">
    <location>
        <begin position="528"/>
        <end position="809"/>
    </location>
</feature>
<dbReference type="STRING" id="742726.HMPREF9448_00872"/>
<comment type="similarity">
    <text evidence="8 9">Belongs to the TonB-dependent receptor family.</text>
</comment>
<evidence type="ECO:0000256" key="6">
    <source>
        <dbReference type="ARBA" id="ARBA00023136"/>
    </source>
</evidence>
<dbReference type="NCBIfam" id="TIGR04057">
    <property type="entry name" value="SusC_RagA_signa"/>
    <property type="match status" value="1"/>
</dbReference>
<proteinExistence type="inferred from homology"/>
<dbReference type="InterPro" id="IPR039426">
    <property type="entry name" value="TonB-dep_rcpt-like"/>
</dbReference>
<keyword evidence="3 8" id="KW-1134">Transmembrane beta strand</keyword>
<evidence type="ECO:0000256" key="3">
    <source>
        <dbReference type="ARBA" id="ARBA00022452"/>
    </source>
</evidence>
<dbReference type="PROSITE" id="PS52016">
    <property type="entry name" value="TONB_DEPENDENT_REC_3"/>
    <property type="match status" value="1"/>
</dbReference>
<keyword evidence="6 8" id="KW-0472">Membrane</keyword>
<dbReference type="NCBIfam" id="TIGR04056">
    <property type="entry name" value="OMP_RagA_SusC"/>
    <property type="match status" value="1"/>
</dbReference>
<dbReference type="SUPFAM" id="SSF49464">
    <property type="entry name" value="Carboxypeptidase regulatory domain-like"/>
    <property type="match status" value="1"/>
</dbReference>
<dbReference type="Proteomes" id="UP000006044">
    <property type="component" value="Unassembled WGS sequence"/>
</dbReference>
<dbReference type="InterPro" id="IPR023996">
    <property type="entry name" value="TonB-dep_OMP_SusC/RagA"/>
</dbReference>
<dbReference type="FunFam" id="2.170.130.10:FF:000008">
    <property type="entry name" value="SusC/RagA family TonB-linked outer membrane protein"/>
    <property type="match status" value="1"/>
</dbReference>
<dbReference type="GO" id="GO:0009279">
    <property type="term" value="C:cell outer membrane"/>
    <property type="evidence" value="ECO:0007669"/>
    <property type="project" value="UniProtKB-SubCell"/>
</dbReference>
<dbReference type="InterPro" id="IPR008969">
    <property type="entry name" value="CarboxyPept-like_regulatory"/>
</dbReference>
<dbReference type="HOGENOM" id="CLU_004317_0_2_10"/>
<comment type="subcellular location">
    <subcellularLocation>
        <location evidence="1 8">Cell outer membrane</location>
        <topology evidence="1 8">Multi-pass membrane protein</topology>
    </subcellularLocation>
</comment>
<organism evidence="13 14">
    <name type="scientific">Barnesiella intestinihominis YIT 11860</name>
    <dbReference type="NCBI Taxonomy" id="742726"/>
    <lineage>
        <taxon>Bacteria</taxon>
        <taxon>Pseudomonadati</taxon>
        <taxon>Bacteroidota</taxon>
        <taxon>Bacteroidia</taxon>
        <taxon>Bacteroidales</taxon>
        <taxon>Barnesiellaceae</taxon>
        <taxon>Barnesiella</taxon>
    </lineage>
</organism>
<evidence type="ECO:0000256" key="10">
    <source>
        <dbReference type="SAM" id="Phobius"/>
    </source>
</evidence>
<dbReference type="OrthoDB" id="9768177at2"/>
<dbReference type="Pfam" id="PF13715">
    <property type="entry name" value="CarbopepD_reg_2"/>
    <property type="match status" value="1"/>
</dbReference>
<evidence type="ECO:0000313" key="13">
    <source>
        <dbReference type="EMBL" id="EJZ65142.1"/>
    </source>
</evidence>
<keyword evidence="2 8" id="KW-0813">Transport</keyword>
<dbReference type="Pfam" id="PF07715">
    <property type="entry name" value="Plug"/>
    <property type="match status" value="1"/>
</dbReference>
<dbReference type="SUPFAM" id="SSF56935">
    <property type="entry name" value="Porins"/>
    <property type="match status" value="1"/>
</dbReference>
<evidence type="ECO:0000256" key="4">
    <source>
        <dbReference type="ARBA" id="ARBA00022692"/>
    </source>
</evidence>